<feature type="binding site" evidence="12">
    <location>
        <position position="54"/>
    </location>
    <ligand>
        <name>ITP</name>
        <dbReference type="ChEBI" id="CHEBI:61402"/>
    </ligand>
</feature>
<dbReference type="FunFam" id="3.90.950.10:FF:000003">
    <property type="entry name" value="Inosine triphosphate pyrophosphatase"/>
    <property type="match status" value="1"/>
</dbReference>
<dbReference type="InterPro" id="IPR027502">
    <property type="entry name" value="ITPase"/>
</dbReference>
<dbReference type="GO" id="GO:0035870">
    <property type="term" value="F:dITP diphosphatase activity"/>
    <property type="evidence" value="ECO:0007669"/>
    <property type="project" value="UniProtKB-UniRule"/>
</dbReference>
<comment type="function">
    <text evidence="8">Pyrophosphatase that hydrolyzes the non-canonical purine nucleotides inosine triphosphate (ITP), deoxyinosine triphosphate (dITP) as well as 2'-deoxy-N-6-hydroxylaminopurine triphosphate (dHAPTP) and xanthosine 5'-triphosphate (XTP) to their respective monophosphate derivatives. The enzyme does not distinguish between the deoxy- and ribose forms. Probably excludes non-canonical purines from RNA and DNA precursor pools, thus preventing their incorporation into RNA and DNA and avoiding chromosomal lesions.</text>
</comment>
<keyword evidence="12" id="KW-0464">Manganese</keyword>
<dbReference type="CDD" id="cd00515">
    <property type="entry name" value="HAM1"/>
    <property type="match status" value="1"/>
</dbReference>
<dbReference type="Gene3D" id="3.90.950.10">
    <property type="match status" value="1"/>
</dbReference>
<evidence type="ECO:0000256" key="10">
    <source>
        <dbReference type="ARBA" id="ARBA00093255"/>
    </source>
</evidence>
<dbReference type="EC" id="3.6.1.66" evidence="12"/>
<feature type="binding site" evidence="12">
    <location>
        <position position="170"/>
    </location>
    <ligand>
        <name>ITP</name>
        <dbReference type="ChEBI" id="CHEBI:61402"/>
    </ligand>
</feature>
<feature type="binding site" evidence="12">
    <location>
        <begin position="175"/>
        <end position="176"/>
    </location>
    <ligand>
        <name>ITP</name>
        <dbReference type="ChEBI" id="CHEBI:61402"/>
    </ligand>
</feature>
<evidence type="ECO:0000256" key="1">
    <source>
        <dbReference type="ARBA" id="ARBA00008023"/>
    </source>
</evidence>
<comment type="catalytic activity">
    <reaction evidence="12">
        <text>XTP + H2O = XMP + diphosphate + H(+)</text>
        <dbReference type="Rhea" id="RHEA:28610"/>
        <dbReference type="ChEBI" id="CHEBI:15377"/>
        <dbReference type="ChEBI" id="CHEBI:15378"/>
        <dbReference type="ChEBI" id="CHEBI:33019"/>
        <dbReference type="ChEBI" id="CHEBI:57464"/>
        <dbReference type="ChEBI" id="CHEBI:61314"/>
        <dbReference type="EC" id="3.6.1.66"/>
    </reaction>
</comment>
<dbReference type="InterPro" id="IPR029001">
    <property type="entry name" value="ITPase-like_fam"/>
</dbReference>
<feature type="binding site" evidence="12">
    <location>
        <begin position="10"/>
        <end position="15"/>
    </location>
    <ligand>
        <name>ITP</name>
        <dbReference type="ChEBI" id="CHEBI:61402"/>
    </ligand>
</feature>
<protein>
    <recommendedName>
        <fullName evidence="12">Inosine triphosphate pyrophosphatase</fullName>
        <shortName evidence="12">ITPase</shortName>
        <shortName evidence="12">Inosine triphosphatase</shortName>
        <ecNumber evidence="12">3.6.1.66</ecNumber>
    </recommendedName>
    <alternativeName>
        <fullName evidence="12">Non-canonical purine NTP pyrophosphatase</fullName>
    </alternativeName>
    <alternativeName>
        <fullName evidence="12">Non-standard purine NTP pyrophosphatase</fullName>
    </alternativeName>
    <alternativeName>
        <fullName evidence="12">Nucleoside-triphosphate diphosphatase</fullName>
    </alternativeName>
    <alternativeName>
        <fullName evidence="12">Nucleoside-triphosphate pyrophosphatase</fullName>
        <shortName evidence="12">NTPase</shortName>
    </alternativeName>
    <alternativeName>
        <fullName evidence="12">XTP/dITP diphosphatase</fullName>
    </alternativeName>
</protein>
<evidence type="ECO:0000256" key="7">
    <source>
        <dbReference type="ARBA" id="ARBA00023080"/>
    </source>
</evidence>
<evidence type="ECO:0000256" key="8">
    <source>
        <dbReference type="ARBA" id="ARBA00054940"/>
    </source>
</evidence>
<dbReference type="GO" id="GO:0009117">
    <property type="term" value="P:nucleotide metabolic process"/>
    <property type="evidence" value="ECO:0007669"/>
    <property type="project" value="UniProtKB-KW"/>
</dbReference>
<keyword evidence="3 12" id="KW-0479">Metal-binding</keyword>
<comment type="cofactor">
    <cofactor evidence="12">
        <name>Mg(2+)</name>
        <dbReference type="ChEBI" id="CHEBI:18420"/>
    </cofactor>
    <cofactor evidence="12">
        <name>Mn(2+)</name>
        <dbReference type="ChEBI" id="CHEBI:29035"/>
    </cofactor>
    <text evidence="12">Binds 1 divalent metal cation per subunit; can use either Mg(2+) or Mn(2+).</text>
</comment>
<evidence type="ECO:0000256" key="9">
    <source>
        <dbReference type="ARBA" id="ARBA00093218"/>
    </source>
</evidence>
<reference evidence="14" key="1">
    <citation type="submission" date="2016-04" db="EMBL/GenBank/DDBJ databases">
        <authorList>
            <person name="Nguyen H.D."/>
            <person name="Samba Siva P."/>
            <person name="Cullis J."/>
            <person name="Levesque C.A."/>
            <person name="Hambleton S."/>
        </authorList>
    </citation>
    <scope>NUCLEOTIDE SEQUENCE</scope>
    <source>
        <strain evidence="14">DAOMC 236416</strain>
    </source>
</reference>
<comment type="similarity">
    <text evidence="1 12 13">Belongs to the HAM1 NTPase family.</text>
</comment>
<feature type="binding site" evidence="12">
    <location>
        <begin position="70"/>
        <end position="71"/>
    </location>
    <ligand>
        <name>ITP</name>
        <dbReference type="ChEBI" id="CHEBI:61402"/>
    </ligand>
</feature>
<dbReference type="HAMAP" id="MF_03148">
    <property type="entry name" value="HAM1_NTPase"/>
    <property type="match status" value="1"/>
</dbReference>
<keyword evidence="5 12" id="KW-0378">Hydrolase</keyword>
<keyword evidence="6 12" id="KW-0460">Magnesium</keyword>
<dbReference type="PANTHER" id="PTHR11067">
    <property type="entry name" value="INOSINE TRIPHOSPHATE PYROPHOSPHATASE/HAM1 PROTEIN"/>
    <property type="match status" value="1"/>
</dbReference>
<evidence type="ECO:0000256" key="12">
    <source>
        <dbReference type="HAMAP-Rule" id="MF_03148"/>
    </source>
</evidence>
<dbReference type="AlphaFoldDB" id="A0A8T8TH77"/>
<comment type="catalytic activity">
    <reaction evidence="10">
        <text>dITP + H2O = dIMP + diphosphate + H(+)</text>
        <dbReference type="Rhea" id="RHEA:28342"/>
        <dbReference type="ChEBI" id="CHEBI:15377"/>
        <dbReference type="ChEBI" id="CHEBI:15378"/>
        <dbReference type="ChEBI" id="CHEBI:33019"/>
        <dbReference type="ChEBI" id="CHEBI:61194"/>
        <dbReference type="ChEBI" id="CHEBI:61382"/>
        <dbReference type="EC" id="3.6.1.66"/>
    </reaction>
    <physiologicalReaction direction="left-to-right" evidence="10">
        <dbReference type="Rhea" id="RHEA:28343"/>
    </physiologicalReaction>
</comment>
<comment type="subunit">
    <text evidence="12">Homodimer.</text>
</comment>
<dbReference type="GO" id="GO:0000166">
    <property type="term" value="F:nucleotide binding"/>
    <property type="evidence" value="ECO:0007669"/>
    <property type="project" value="UniProtKB-KW"/>
</dbReference>
<evidence type="ECO:0000256" key="4">
    <source>
        <dbReference type="ARBA" id="ARBA00022741"/>
    </source>
</evidence>
<accession>A0A8T8TH77</accession>
<dbReference type="GO" id="GO:0036222">
    <property type="term" value="F:XTP diphosphatase activity"/>
    <property type="evidence" value="ECO:0007669"/>
    <property type="project" value="UniProtKB-UniRule"/>
</dbReference>
<keyword evidence="7 12" id="KW-0546">Nucleotide metabolism</keyword>
<proteinExistence type="inferred from homology"/>
<dbReference type="InterPro" id="IPR002637">
    <property type="entry name" value="RdgB/HAM1"/>
</dbReference>
<comment type="catalytic activity">
    <reaction evidence="11">
        <text>N(6)-hydroxy-dATP + H2O = N(6)-hydroxy-dAMP + diphosphate + H(+)</text>
        <dbReference type="Rhea" id="RHEA:83971"/>
        <dbReference type="ChEBI" id="CHEBI:15377"/>
        <dbReference type="ChEBI" id="CHEBI:15378"/>
        <dbReference type="ChEBI" id="CHEBI:33019"/>
        <dbReference type="ChEBI" id="CHEBI:233529"/>
        <dbReference type="ChEBI" id="CHEBI:233530"/>
    </reaction>
    <physiologicalReaction direction="left-to-right" evidence="11">
        <dbReference type="Rhea" id="RHEA:83972"/>
    </physiologicalReaction>
</comment>
<dbReference type="PANTHER" id="PTHR11067:SF9">
    <property type="entry name" value="INOSINE TRIPHOSPHATE PYROPHOSPHATASE"/>
    <property type="match status" value="1"/>
</dbReference>
<dbReference type="GO" id="GO:0046872">
    <property type="term" value="F:metal ion binding"/>
    <property type="evidence" value="ECO:0007669"/>
    <property type="project" value="UniProtKB-KW"/>
</dbReference>
<dbReference type="NCBIfam" id="TIGR00042">
    <property type="entry name" value="RdgB/HAM1 family non-canonical purine NTP pyrophosphatase"/>
    <property type="match status" value="1"/>
</dbReference>
<feature type="binding site" evidence="12">
    <location>
        <begin position="146"/>
        <end position="149"/>
    </location>
    <ligand>
        <name>ITP</name>
        <dbReference type="ChEBI" id="CHEBI:61402"/>
    </ligand>
</feature>
<evidence type="ECO:0000256" key="2">
    <source>
        <dbReference type="ARBA" id="ARBA00022490"/>
    </source>
</evidence>
<evidence type="ECO:0000313" key="15">
    <source>
        <dbReference type="Proteomes" id="UP000077521"/>
    </source>
</evidence>
<dbReference type="Proteomes" id="UP000077521">
    <property type="component" value="Unassembled WGS sequence"/>
</dbReference>
<organism evidence="14 15">
    <name type="scientific">Tilletia indica</name>
    <dbReference type="NCBI Taxonomy" id="43049"/>
    <lineage>
        <taxon>Eukaryota</taxon>
        <taxon>Fungi</taxon>
        <taxon>Dikarya</taxon>
        <taxon>Basidiomycota</taxon>
        <taxon>Ustilaginomycotina</taxon>
        <taxon>Exobasidiomycetes</taxon>
        <taxon>Tilletiales</taxon>
        <taxon>Tilletiaceae</taxon>
        <taxon>Tilletia</taxon>
    </lineage>
</organism>
<dbReference type="OrthoDB" id="6288734at2759"/>
<evidence type="ECO:0000256" key="11">
    <source>
        <dbReference type="ARBA" id="ARBA00093271"/>
    </source>
</evidence>
<keyword evidence="15" id="KW-1185">Reference proteome</keyword>
<comment type="caution">
    <text evidence="14">The sequence shown here is derived from an EMBL/GenBank/DDBJ whole genome shotgun (WGS) entry which is preliminary data.</text>
</comment>
<gene>
    <name evidence="14" type="ORF">A4X13_0g745</name>
</gene>
<dbReference type="Pfam" id="PF01725">
    <property type="entry name" value="Ham1p_like"/>
    <property type="match status" value="1"/>
</dbReference>
<dbReference type="EMBL" id="LWDF02000024">
    <property type="protein sequence ID" value="KAE8259863.1"/>
    <property type="molecule type" value="Genomic_DNA"/>
</dbReference>
<feature type="binding site" evidence="12">
    <location>
        <position position="42"/>
    </location>
    <ligand>
        <name>Mg(2+)</name>
        <dbReference type="ChEBI" id="CHEBI:18420"/>
    </ligand>
</feature>
<dbReference type="GO" id="GO:0036220">
    <property type="term" value="F:ITP diphosphatase activity"/>
    <property type="evidence" value="ECO:0007669"/>
    <property type="project" value="UniProtKB-UniRule"/>
</dbReference>
<name>A0A8T8TH77_9BASI</name>
<evidence type="ECO:0000256" key="6">
    <source>
        <dbReference type="ARBA" id="ARBA00022842"/>
    </source>
</evidence>
<keyword evidence="2 12" id="KW-0963">Cytoplasm</keyword>
<evidence type="ECO:0000256" key="5">
    <source>
        <dbReference type="ARBA" id="ARBA00022801"/>
    </source>
</evidence>
<dbReference type="GO" id="GO:0009204">
    <property type="term" value="P:deoxyribonucleoside triphosphate catabolic process"/>
    <property type="evidence" value="ECO:0007669"/>
    <property type="project" value="UniProtKB-UniRule"/>
</dbReference>
<feature type="binding site" evidence="12">
    <location>
        <position position="70"/>
    </location>
    <ligand>
        <name>Mg(2+)</name>
        <dbReference type="ChEBI" id="CHEBI:18420"/>
    </ligand>
</feature>
<reference evidence="14" key="2">
    <citation type="journal article" date="2019" name="IMA Fungus">
        <title>Genome sequencing and comparison of five Tilletia species to identify candidate genes for the detection of regulated species infecting wheat.</title>
        <authorList>
            <person name="Nguyen H.D.T."/>
            <person name="Sultana T."/>
            <person name="Kesanakurti P."/>
            <person name="Hambleton S."/>
        </authorList>
    </citation>
    <scope>NUCLEOTIDE SEQUENCE</scope>
    <source>
        <strain evidence="14">DAOMC 236416</strain>
    </source>
</reference>
<sequence>MSKRILTFVTGNANKLREVREILAASANFPFEVESKDLDLPEIQGDIEQVAIAKCKAAATALQGPCITEDTALCFNALHGLPGVYVKDFLKKLGHEGLNNLLAAYPDKSAEAVCTFAYCESSSAEPIIFQGRTPGTIVPARGPTNFGWDPVFQPDESNQQTYAEMDQAEKNKISHRYRALEKLQKHLSP</sequence>
<comment type="subcellular location">
    <subcellularLocation>
        <location evidence="12">Cytoplasm</location>
    </subcellularLocation>
    <subcellularLocation>
        <location evidence="12">Nucleus</location>
    </subcellularLocation>
</comment>
<keyword evidence="12" id="KW-0539">Nucleus</keyword>
<dbReference type="GO" id="GO:0005737">
    <property type="term" value="C:cytoplasm"/>
    <property type="evidence" value="ECO:0007669"/>
    <property type="project" value="UniProtKB-SubCell"/>
</dbReference>
<comment type="function">
    <text evidence="12">Pyrophosphatase that hydrolyzes non-canonical purine nucleotides such as inosine triphosphate (ITP), deoxyinosine triphosphate (dITP) or xanthosine 5'-triphosphate (XTP) to their respective monophosphate derivatives. The enzyme does not distinguish between the deoxy- and ribose forms. Probably excludes non-canonical purines from RNA and DNA precursor pools, thus preventing their incorporation into RNA and DNA and avoiding chromosomal lesions.</text>
</comment>
<dbReference type="GO" id="GO:0005634">
    <property type="term" value="C:nucleus"/>
    <property type="evidence" value="ECO:0007669"/>
    <property type="project" value="UniProtKB-SubCell"/>
</dbReference>
<evidence type="ECO:0000313" key="14">
    <source>
        <dbReference type="EMBL" id="KAE8259863.1"/>
    </source>
</evidence>
<comment type="catalytic activity">
    <reaction evidence="9">
        <text>ITP + H2O = IMP + diphosphate + H(+)</text>
        <dbReference type="Rhea" id="RHEA:29399"/>
        <dbReference type="ChEBI" id="CHEBI:15377"/>
        <dbReference type="ChEBI" id="CHEBI:15378"/>
        <dbReference type="ChEBI" id="CHEBI:33019"/>
        <dbReference type="ChEBI" id="CHEBI:58053"/>
        <dbReference type="ChEBI" id="CHEBI:61402"/>
        <dbReference type="EC" id="3.6.1.66"/>
    </reaction>
    <physiologicalReaction direction="left-to-right" evidence="9">
        <dbReference type="Rhea" id="RHEA:29400"/>
    </physiologicalReaction>
</comment>
<evidence type="ECO:0000256" key="3">
    <source>
        <dbReference type="ARBA" id="ARBA00022723"/>
    </source>
</evidence>
<dbReference type="SUPFAM" id="SSF52972">
    <property type="entry name" value="ITPase-like"/>
    <property type="match status" value="1"/>
</dbReference>
<evidence type="ECO:0000256" key="13">
    <source>
        <dbReference type="RuleBase" id="RU003781"/>
    </source>
</evidence>
<keyword evidence="4 12" id="KW-0547">Nucleotide-binding</keyword>